<dbReference type="GO" id="GO:0016020">
    <property type="term" value="C:membrane"/>
    <property type="evidence" value="ECO:0007669"/>
    <property type="project" value="UniProtKB-SubCell"/>
</dbReference>
<evidence type="ECO:0000256" key="1">
    <source>
        <dbReference type="ARBA" id="ARBA00004141"/>
    </source>
</evidence>
<accession>A0A6P6A7H6</accession>
<dbReference type="GO" id="GO:0009507">
    <property type="term" value="C:chloroplast"/>
    <property type="evidence" value="ECO:0007669"/>
    <property type="project" value="UniProtKB-SubCell"/>
</dbReference>
<keyword evidence="6" id="KW-1185">Reference proteome</keyword>
<protein>
    <submittedName>
        <fullName evidence="7">Early light-induced protein 1, chloroplastic-like</fullName>
    </submittedName>
</protein>
<dbReference type="PANTHER" id="PTHR14154">
    <property type="entry name" value="UPF0041 BRAIN PROTEIN 44-RELATED"/>
    <property type="match status" value="1"/>
</dbReference>
<comment type="subcellular location">
    <subcellularLocation>
        <location evidence="1">Membrane</location>
        <topology evidence="1">Multi-pass membrane protein</topology>
    </subcellularLocation>
</comment>
<organism evidence="6 7">
    <name type="scientific">Durio zibethinus</name>
    <name type="common">Durian</name>
    <dbReference type="NCBI Taxonomy" id="66656"/>
    <lineage>
        <taxon>Eukaryota</taxon>
        <taxon>Viridiplantae</taxon>
        <taxon>Streptophyta</taxon>
        <taxon>Embryophyta</taxon>
        <taxon>Tracheophyta</taxon>
        <taxon>Spermatophyta</taxon>
        <taxon>Magnoliopsida</taxon>
        <taxon>eudicotyledons</taxon>
        <taxon>Gunneridae</taxon>
        <taxon>Pentapetalae</taxon>
        <taxon>rosids</taxon>
        <taxon>malvids</taxon>
        <taxon>Malvales</taxon>
        <taxon>Malvaceae</taxon>
        <taxon>Helicteroideae</taxon>
        <taxon>Durio</taxon>
    </lineage>
</organism>
<proteinExistence type="predicted"/>
<name>A0A6P6A7H6_DURZI</name>
<keyword evidence="4" id="KW-0472">Membrane</keyword>
<dbReference type="OrthoDB" id="513190at2759"/>
<dbReference type="AlphaFoldDB" id="A0A6P6A7H6"/>
<keyword evidence="5" id="KW-0732">Signal</keyword>
<dbReference type="SUPFAM" id="SSF103511">
    <property type="entry name" value="Chlorophyll a-b binding protein"/>
    <property type="match status" value="1"/>
</dbReference>
<evidence type="ECO:0000313" key="7">
    <source>
        <dbReference type="RefSeq" id="XP_022760878.1"/>
    </source>
</evidence>
<reference evidence="7" key="1">
    <citation type="submission" date="2025-08" db="UniProtKB">
        <authorList>
            <consortium name="RefSeq"/>
        </authorList>
    </citation>
    <scope>IDENTIFICATION</scope>
    <source>
        <tissue evidence="7">Fruit stalk</tissue>
    </source>
</reference>
<feature type="signal peptide" evidence="5">
    <location>
        <begin position="1"/>
        <end position="18"/>
    </location>
</feature>
<keyword evidence="2" id="KW-0812">Transmembrane</keyword>
<dbReference type="Proteomes" id="UP000515121">
    <property type="component" value="Unplaced"/>
</dbReference>
<evidence type="ECO:0000313" key="6">
    <source>
        <dbReference type="Proteomes" id="UP000515121"/>
    </source>
</evidence>
<evidence type="ECO:0000256" key="3">
    <source>
        <dbReference type="ARBA" id="ARBA00022989"/>
    </source>
</evidence>
<gene>
    <name evidence="7" type="primary">LOC111307109</name>
</gene>
<evidence type="ECO:0000256" key="2">
    <source>
        <dbReference type="ARBA" id="ARBA00022692"/>
    </source>
</evidence>
<evidence type="ECO:0000256" key="5">
    <source>
        <dbReference type="SAM" id="SignalP"/>
    </source>
</evidence>
<dbReference type="RefSeq" id="XP_022760878.1">
    <property type="nucleotide sequence ID" value="XM_022905143.1"/>
</dbReference>
<sequence>MAASVAMQLLLASPLTTSLTNRNRVIQFFPVRHVPRLKRNANVCICCSAEEYVEEYLASRKSFDVLSRGEVAERINGRLAMIGFVAAMAVELSKGQDLFTQISDGGIPWLLGTSIVIAVASSIPLLKGVTVESSSVGILTSDAELWNGRFAMSGFLALAFAEYLKGGTLF</sequence>
<feature type="chain" id="PRO_5028365965" evidence="5">
    <location>
        <begin position="19"/>
        <end position="170"/>
    </location>
</feature>
<dbReference type="GeneID" id="111307109"/>
<dbReference type="KEGG" id="dzi:111307109"/>
<evidence type="ECO:0000256" key="4">
    <source>
        <dbReference type="ARBA" id="ARBA00023136"/>
    </source>
</evidence>
<keyword evidence="3" id="KW-1133">Transmembrane helix</keyword>